<dbReference type="PROSITE" id="PS50125">
    <property type="entry name" value="GUANYLATE_CYCLASE_2"/>
    <property type="match status" value="1"/>
</dbReference>
<evidence type="ECO:0000259" key="2">
    <source>
        <dbReference type="PROSITE" id="PS50125"/>
    </source>
</evidence>
<dbReference type="PANTHER" id="PTHR43081:SF1">
    <property type="entry name" value="ADENYLATE CYCLASE, TERMINAL-DIFFERENTIATION SPECIFIC"/>
    <property type="match status" value="1"/>
</dbReference>
<feature type="domain" description="Guanylate cyclase" evidence="2">
    <location>
        <begin position="498"/>
        <end position="627"/>
    </location>
</feature>
<dbReference type="InterPro" id="IPR007890">
    <property type="entry name" value="CHASE2"/>
</dbReference>
<keyword evidence="1" id="KW-0812">Transmembrane</keyword>
<keyword evidence="1" id="KW-1133">Transmembrane helix</keyword>
<sequence length="750" mass="82973">MTVKKALVAALFIAAVGVLLFPWLLKVEEDMGLALLFRIRGAKCPPAQVCIVALDKASADTMGLPDKPYLWPRSLYGLLVDKLNALGAAVIVFDLFFEEPRQEEDRVFASAMEKGCNVVLCHSIEQSSVPIRSAEGKEIGFANLETLRTPADALAISAAAVAPFPLPRIPLRLNRFWTVKETAGDVPTLPVAAFQIFAKDVYPEFLELLVRFRQDEAGRFKMGHAWPQKADEFPDRMRDVRRLFLLDPSLSERMLETLESESYRLSNGTPDQARLQGLRSLIRMYGQPPDCYLNHYGPAGTFRTISFHKMIQASADPLNFGLPESRIAFFVGMSESLRPQRKDGFDTVFSLSSGEDVSGVEIAATSFANLLEGNSVEPLPMLLRLLVITCFGVGLGLICFLLPALPAAAGALASGGAYLLFAWYRFDHAGVWWPLVIPLGIQLPIAFFGSVLWKYGRVQKERRRMREAFGYYLPDGVVDGLLRDLSVDEVSRGVVYGICLFTDAESYTSLSESMDPQSLNRLMNRYFDALFEPVRRHGGLVVEVIGDGMLAMWTAARPEPDVCEEACLAMLEINEAVESFGCSPGGVAIPTRIGLHGGYIYLGNVGARGRYAYRPVGDIVNTASRIEGLNKFLSTKRLVSEAVLGEVEAVIAREVGSFIFAGKSQPVRVFELLGRRGEADDMFLSLCNVFERGLQAFRRRDWDEALRLFAECMSIRCEDGPSRYYMGIIPGCIASPPAEGWKGEISLDRK</sequence>
<dbReference type="CDD" id="cd07302">
    <property type="entry name" value="CHD"/>
    <property type="match status" value="1"/>
</dbReference>
<protein>
    <submittedName>
        <fullName evidence="3">Putative Adenylate/guanylate cyclase with Chase sensor</fullName>
    </submittedName>
</protein>
<evidence type="ECO:0000313" key="3">
    <source>
        <dbReference type="EMBL" id="VBB43134.1"/>
    </source>
</evidence>
<dbReference type="InterPro" id="IPR001054">
    <property type="entry name" value="A/G_cyclase"/>
</dbReference>
<proteinExistence type="predicted"/>
<dbReference type="Pfam" id="PF00211">
    <property type="entry name" value="Guanylate_cyc"/>
    <property type="match status" value="1"/>
</dbReference>
<dbReference type="SUPFAM" id="SSF55073">
    <property type="entry name" value="Nucleotide cyclase"/>
    <property type="match status" value="1"/>
</dbReference>
<evidence type="ECO:0000256" key="1">
    <source>
        <dbReference type="SAM" id="Phobius"/>
    </source>
</evidence>
<dbReference type="EMBL" id="UPXX01000018">
    <property type="protein sequence ID" value="VBB43134.1"/>
    <property type="molecule type" value="Genomic_DNA"/>
</dbReference>
<dbReference type="SMART" id="SM01080">
    <property type="entry name" value="CHASE2"/>
    <property type="match status" value="1"/>
</dbReference>
<dbReference type="AlphaFoldDB" id="A0A653A589"/>
<name>A0A653A589_UNCDX</name>
<organism evidence="3">
    <name type="scientific">Uncultured Desulfatiglans sp</name>
    <dbReference type="NCBI Taxonomy" id="1748965"/>
    <lineage>
        <taxon>Bacteria</taxon>
        <taxon>Pseudomonadati</taxon>
        <taxon>Thermodesulfobacteriota</taxon>
        <taxon>Desulfobacteria</taxon>
        <taxon>Desulfatiglandales</taxon>
        <taxon>Desulfatiglandaceae</taxon>
        <taxon>Desulfatiglans</taxon>
        <taxon>environmental samples</taxon>
    </lineage>
</organism>
<dbReference type="PANTHER" id="PTHR43081">
    <property type="entry name" value="ADENYLATE CYCLASE, TERMINAL-DIFFERENTIATION SPECIFIC-RELATED"/>
    <property type="match status" value="1"/>
</dbReference>
<dbReference type="SMART" id="SM00044">
    <property type="entry name" value="CYCc"/>
    <property type="match status" value="1"/>
</dbReference>
<gene>
    <name evidence="3" type="ORF">TRIP_B250229</name>
</gene>
<keyword evidence="1" id="KW-0472">Membrane</keyword>
<dbReference type="Pfam" id="PF05226">
    <property type="entry name" value="CHASE2"/>
    <property type="match status" value="1"/>
</dbReference>
<reference evidence="3" key="1">
    <citation type="submission" date="2018-07" db="EMBL/GenBank/DDBJ databases">
        <authorList>
            <consortium name="Genoscope - CEA"/>
            <person name="William W."/>
        </authorList>
    </citation>
    <scope>NUCLEOTIDE SEQUENCE</scope>
    <source>
        <strain evidence="3">IK1</strain>
    </source>
</reference>
<accession>A0A653A589</accession>
<feature type="transmembrane region" description="Helical" evidence="1">
    <location>
        <begin position="409"/>
        <end position="426"/>
    </location>
</feature>
<feature type="transmembrane region" description="Helical" evidence="1">
    <location>
        <begin position="432"/>
        <end position="456"/>
    </location>
</feature>
<dbReference type="InterPro" id="IPR029787">
    <property type="entry name" value="Nucleotide_cyclase"/>
</dbReference>
<dbReference type="InterPro" id="IPR050697">
    <property type="entry name" value="Adenylyl/Guanylyl_Cyclase_3/4"/>
</dbReference>
<dbReference type="Gene3D" id="3.30.70.1230">
    <property type="entry name" value="Nucleotide cyclase"/>
    <property type="match status" value="1"/>
</dbReference>
<dbReference type="GO" id="GO:0035556">
    <property type="term" value="P:intracellular signal transduction"/>
    <property type="evidence" value="ECO:0007669"/>
    <property type="project" value="InterPro"/>
</dbReference>
<feature type="transmembrane region" description="Helical" evidence="1">
    <location>
        <begin position="381"/>
        <end position="402"/>
    </location>
</feature>
<dbReference type="GO" id="GO:0009190">
    <property type="term" value="P:cyclic nucleotide biosynthetic process"/>
    <property type="evidence" value="ECO:0007669"/>
    <property type="project" value="InterPro"/>
</dbReference>
<dbReference type="GO" id="GO:0004016">
    <property type="term" value="F:adenylate cyclase activity"/>
    <property type="evidence" value="ECO:0007669"/>
    <property type="project" value="UniProtKB-ARBA"/>
</dbReference>